<feature type="region of interest" description="Disordered" evidence="1">
    <location>
        <begin position="18"/>
        <end position="40"/>
    </location>
</feature>
<organism evidence="2 3">
    <name type="scientific">Kipferlia bialata</name>
    <dbReference type="NCBI Taxonomy" id="797122"/>
    <lineage>
        <taxon>Eukaryota</taxon>
        <taxon>Metamonada</taxon>
        <taxon>Carpediemonas-like organisms</taxon>
        <taxon>Kipferlia</taxon>
    </lineage>
</organism>
<accession>A0A9K3GK10</accession>
<gene>
    <name evidence="2" type="ORF">KIPB_007458</name>
</gene>
<keyword evidence="3" id="KW-1185">Reference proteome</keyword>
<sequence>ERERERERERESLLPVVTNSGGEGIHVCAPPPPAATATTRGKDKTIPRFTRYGRETPTPTSNPLFMCPGLAQGMGSAAMGAYQTFMSSWGGVSGTDSAEGGRGLVMREGEMSEPEADSQLGAFGPMSDSEGMDVDGMMMDQMDMGGDMMDMMMGGDSLPPEHTRSLAHESRHSTSIAPSDMDLTRDSSTRDASVSKTPSRRHRRHRDPASLDAALLVRQRGGSALFSELHDNMLRRDVGNLFVNALICTAKGGMTMVQGTHQGEIMLTLDE</sequence>
<reference evidence="2 3" key="1">
    <citation type="journal article" date="2018" name="PLoS ONE">
        <title>The draft genome of Kipferlia bialata reveals reductive genome evolution in fornicate parasites.</title>
        <authorList>
            <person name="Tanifuji G."/>
            <person name="Takabayashi S."/>
            <person name="Kume K."/>
            <person name="Takagi M."/>
            <person name="Nakayama T."/>
            <person name="Kamikawa R."/>
            <person name="Inagaki Y."/>
            <person name="Hashimoto T."/>
        </authorList>
    </citation>
    <scope>NUCLEOTIDE SEQUENCE [LARGE SCALE GENOMIC DNA]</scope>
    <source>
        <strain evidence="2">NY0173</strain>
    </source>
</reference>
<dbReference type="AlphaFoldDB" id="A0A9K3GK10"/>
<evidence type="ECO:0000313" key="2">
    <source>
        <dbReference type="EMBL" id="GIQ85738.1"/>
    </source>
</evidence>
<feature type="non-terminal residue" evidence="2">
    <location>
        <position position="1"/>
    </location>
</feature>
<dbReference type="EMBL" id="BDIP01002108">
    <property type="protein sequence ID" value="GIQ85738.1"/>
    <property type="molecule type" value="Genomic_DNA"/>
</dbReference>
<dbReference type="Proteomes" id="UP000265618">
    <property type="component" value="Unassembled WGS sequence"/>
</dbReference>
<comment type="caution">
    <text evidence="2">The sequence shown here is derived from an EMBL/GenBank/DDBJ whole genome shotgun (WGS) entry which is preliminary data.</text>
</comment>
<name>A0A9K3GK10_9EUKA</name>
<evidence type="ECO:0000256" key="1">
    <source>
        <dbReference type="SAM" id="MobiDB-lite"/>
    </source>
</evidence>
<feature type="region of interest" description="Disordered" evidence="1">
    <location>
        <begin position="155"/>
        <end position="210"/>
    </location>
</feature>
<feature type="compositionally biased region" description="Basic and acidic residues" evidence="1">
    <location>
        <begin position="159"/>
        <end position="172"/>
    </location>
</feature>
<proteinExistence type="predicted"/>
<protein>
    <submittedName>
        <fullName evidence="2">Uncharacterized protein</fullName>
    </submittedName>
</protein>
<evidence type="ECO:0000313" key="3">
    <source>
        <dbReference type="Proteomes" id="UP000265618"/>
    </source>
</evidence>